<dbReference type="InterPro" id="IPR001810">
    <property type="entry name" value="F-box_dom"/>
</dbReference>
<reference evidence="2" key="1">
    <citation type="journal article" date="2022" name="Int. J. Mol. Sci.">
        <title>Draft Genome of Tanacetum Coccineum: Genomic Comparison of Closely Related Tanacetum-Family Plants.</title>
        <authorList>
            <person name="Yamashiro T."/>
            <person name="Shiraishi A."/>
            <person name="Nakayama K."/>
            <person name="Satake H."/>
        </authorList>
    </citation>
    <scope>NUCLEOTIDE SEQUENCE</scope>
</reference>
<proteinExistence type="predicted"/>
<protein>
    <submittedName>
        <fullName evidence="2">Probable F-box protein</fullName>
    </submittedName>
</protein>
<gene>
    <name evidence="2" type="ORF">Tco_0824654</name>
</gene>
<dbReference type="SUPFAM" id="SSF81383">
    <property type="entry name" value="F-box domain"/>
    <property type="match status" value="1"/>
</dbReference>
<evidence type="ECO:0000259" key="1">
    <source>
        <dbReference type="Pfam" id="PF00646"/>
    </source>
</evidence>
<feature type="domain" description="F-box" evidence="1">
    <location>
        <begin position="7"/>
        <end position="35"/>
    </location>
</feature>
<sequence length="115" mass="12644">MKDTIIPWQVLDLVVNIIDPKTLATASCVSKSWYSTRDEHLDSNTGTKLEPYRYRTEMVPNPSIRVVIKEAIDDSWKLWSVAMQGGGCCGCFVYNGGQVCDKAKLGGQGGDGATW</sequence>
<dbReference type="Pfam" id="PF00646">
    <property type="entry name" value="F-box"/>
    <property type="match status" value="1"/>
</dbReference>
<dbReference type="Proteomes" id="UP001151760">
    <property type="component" value="Unassembled WGS sequence"/>
</dbReference>
<organism evidence="2 3">
    <name type="scientific">Tanacetum coccineum</name>
    <dbReference type="NCBI Taxonomy" id="301880"/>
    <lineage>
        <taxon>Eukaryota</taxon>
        <taxon>Viridiplantae</taxon>
        <taxon>Streptophyta</taxon>
        <taxon>Embryophyta</taxon>
        <taxon>Tracheophyta</taxon>
        <taxon>Spermatophyta</taxon>
        <taxon>Magnoliopsida</taxon>
        <taxon>eudicotyledons</taxon>
        <taxon>Gunneridae</taxon>
        <taxon>Pentapetalae</taxon>
        <taxon>asterids</taxon>
        <taxon>campanulids</taxon>
        <taxon>Asterales</taxon>
        <taxon>Asteraceae</taxon>
        <taxon>Asteroideae</taxon>
        <taxon>Anthemideae</taxon>
        <taxon>Anthemidinae</taxon>
        <taxon>Tanacetum</taxon>
    </lineage>
</organism>
<keyword evidence="3" id="KW-1185">Reference proteome</keyword>
<dbReference type="InterPro" id="IPR036047">
    <property type="entry name" value="F-box-like_dom_sf"/>
</dbReference>
<reference evidence="2" key="2">
    <citation type="submission" date="2022-01" db="EMBL/GenBank/DDBJ databases">
        <authorList>
            <person name="Yamashiro T."/>
            <person name="Shiraishi A."/>
            <person name="Satake H."/>
            <person name="Nakayama K."/>
        </authorList>
    </citation>
    <scope>NUCLEOTIDE SEQUENCE</scope>
</reference>
<name>A0ABQ5ALD1_9ASTR</name>
<comment type="caution">
    <text evidence="2">The sequence shown here is derived from an EMBL/GenBank/DDBJ whole genome shotgun (WGS) entry which is preliminary data.</text>
</comment>
<dbReference type="EMBL" id="BQNB010012431">
    <property type="protein sequence ID" value="GJT03485.1"/>
    <property type="molecule type" value="Genomic_DNA"/>
</dbReference>
<accession>A0ABQ5ALD1</accession>
<evidence type="ECO:0000313" key="3">
    <source>
        <dbReference type="Proteomes" id="UP001151760"/>
    </source>
</evidence>
<evidence type="ECO:0000313" key="2">
    <source>
        <dbReference type="EMBL" id="GJT03485.1"/>
    </source>
</evidence>